<evidence type="ECO:0000256" key="12">
    <source>
        <dbReference type="ARBA" id="ARBA00046012"/>
    </source>
</evidence>
<feature type="compositionally biased region" description="Polar residues" evidence="13">
    <location>
        <begin position="141"/>
        <end position="153"/>
    </location>
</feature>
<evidence type="ECO:0000256" key="9">
    <source>
        <dbReference type="ARBA" id="ARBA00023242"/>
    </source>
</evidence>
<reference evidence="14" key="1">
    <citation type="submission" date="2025-05" db="UniProtKB">
        <authorList>
            <consortium name="Ensembl"/>
        </authorList>
    </citation>
    <scope>IDENTIFICATION</scope>
</reference>
<evidence type="ECO:0000256" key="13">
    <source>
        <dbReference type="SAM" id="MobiDB-lite"/>
    </source>
</evidence>
<gene>
    <name evidence="14" type="primary">CDC26</name>
</gene>
<keyword evidence="6" id="KW-0498">Mitosis</keyword>
<dbReference type="Ensembl" id="ENSSSCT00040015586.1">
    <property type="protein sequence ID" value="ENSSSCP00040006131.1"/>
    <property type="gene ID" value="ENSSSCG00040011885.1"/>
</dbReference>
<dbReference type="GO" id="GO:0051301">
    <property type="term" value="P:cell division"/>
    <property type="evidence" value="ECO:0007669"/>
    <property type="project" value="UniProtKB-KW"/>
</dbReference>
<comment type="similarity">
    <text evidence="3">Belongs to the CDC26 family.</text>
</comment>
<sequence length="153" mass="17316">MMGIVVGKALGALSVVTRTASKKSTRRTRFCEERDSEQPGRCSAVDIAEDSGWALRFRERAEKSVDFIMLRRKPTRLELKLDDIEEFESIRKDLETRKKQKEDVDVVGGSDGEGAIGLSSDPKSREQMINDRIGYKPQPKPNNRSSQFGSFEF</sequence>
<keyword evidence="10" id="KW-0131">Cell cycle</keyword>
<dbReference type="Ensembl" id="ENSSSCT00015026016.1">
    <property type="protein sequence ID" value="ENSSSCP00015010180.1"/>
    <property type="gene ID" value="ENSSSCG00015019721.1"/>
</dbReference>
<dbReference type="GO" id="GO:0005680">
    <property type="term" value="C:anaphase-promoting complex"/>
    <property type="evidence" value="ECO:0007669"/>
    <property type="project" value="InterPro"/>
</dbReference>
<evidence type="ECO:0000256" key="1">
    <source>
        <dbReference type="ARBA" id="ARBA00004123"/>
    </source>
</evidence>
<evidence type="ECO:0000256" key="7">
    <source>
        <dbReference type="ARBA" id="ARBA00022786"/>
    </source>
</evidence>
<evidence type="ECO:0000256" key="6">
    <source>
        <dbReference type="ARBA" id="ARBA00022776"/>
    </source>
</evidence>
<keyword evidence="5" id="KW-0132">Cell division</keyword>
<dbReference type="Proteomes" id="UP000694720">
    <property type="component" value="Unplaced"/>
</dbReference>
<dbReference type="AlphaFoldDB" id="A0A8D1N0P4"/>
<proteinExistence type="inferred from homology"/>
<dbReference type="OrthoDB" id="2422341at2759"/>
<dbReference type="Proteomes" id="UP000694725">
    <property type="component" value="Unplaced"/>
</dbReference>
<evidence type="ECO:0000256" key="3">
    <source>
        <dbReference type="ARBA" id="ARBA00007939"/>
    </source>
</evidence>
<dbReference type="InterPro" id="IPR018860">
    <property type="entry name" value="APC_suCDC26"/>
</dbReference>
<dbReference type="Proteomes" id="UP000694722">
    <property type="component" value="Unplaced"/>
</dbReference>
<keyword evidence="7" id="KW-0833">Ubl conjugation pathway</keyword>
<dbReference type="Proteomes" id="UP000694571">
    <property type="component" value="Unplaced"/>
</dbReference>
<dbReference type="Pfam" id="PF10471">
    <property type="entry name" value="ANAPC_CDC26"/>
    <property type="match status" value="1"/>
</dbReference>
<comment type="pathway">
    <text evidence="2">Protein modification; protein ubiquitination.</text>
</comment>
<dbReference type="PANTHER" id="PTHR28579">
    <property type="entry name" value="ANAPHASE-PROMOTING COMPLEX SUBUNIT CDC26"/>
    <property type="match status" value="1"/>
</dbReference>
<evidence type="ECO:0000256" key="8">
    <source>
        <dbReference type="ARBA" id="ARBA00023054"/>
    </source>
</evidence>
<organism evidence="14 15">
    <name type="scientific">Sus scrofa</name>
    <name type="common">Pig</name>
    <dbReference type="NCBI Taxonomy" id="9823"/>
    <lineage>
        <taxon>Eukaryota</taxon>
        <taxon>Metazoa</taxon>
        <taxon>Chordata</taxon>
        <taxon>Craniata</taxon>
        <taxon>Vertebrata</taxon>
        <taxon>Euteleostomi</taxon>
        <taxon>Mammalia</taxon>
        <taxon>Eutheria</taxon>
        <taxon>Laurasiatheria</taxon>
        <taxon>Artiodactyla</taxon>
        <taxon>Suina</taxon>
        <taxon>Suidae</taxon>
        <taxon>Sus</taxon>
    </lineage>
</organism>
<dbReference type="Ensembl" id="ENSSSCT00065024170.1">
    <property type="protein sequence ID" value="ENSSSCP00065009870.1"/>
    <property type="gene ID" value="ENSSSCG00065018182.1"/>
</dbReference>
<comment type="subcellular location">
    <subcellularLocation>
        <location evidence="1">Nucleus</location>
    </subcellularLocation>
</comment>
<evidence type="ECO:0000313" key="14">
    <source>
        <dbReference type="Ensembl" id="ENSSSCP00050031740.1"/>
    </source>
</evidence>
<accession>A0A8D1N0P4</accession>
<evidence type="ECO:0000256" key="11">
    <source>
        <dbReference type="ARBA" id="ARBA00032907"/>
    </source>
</evidence>
<keyword evidence="8" id="KW-0175">Coiled coil</keyword>
<dbReference type="Ensembl" id="ENSSSCT00035102289.1">
    <property type="protein sequence ID" value="ENSSSCP00035043613.1"/>
    <property type="gene ID" value="ENSSSCG00035075284.1"/>
</dbReference>
<name>A0A8D1N0P4_PIG</name>
<evidence type="ECO:0000313" key="15">
    <source>
        <dbReference type="Proteomes" id="UP000694571"/>
    </source>
</evidence>
<evidence type="ECO:0000256" key="10">
    <source>
        <dbReference type="ARBA" id="ARBA00023306"/>
    </source>
</evidence>
<evidence type="ECO:0000256" key="4">
    <source>
        <dbReference type="ARBA" id="ARBA00018549"/>
    </source>
</evidence>
<dbReference type="PANTHER" id="PTHR28579:SF1">
    <property type="entry name" value="ANAPHASE-PROMOTING COMPLEX SUBUNIT CDC26"/>
    <property type="match status" value="1"/>
</dbReference>
<protein>
    <recommendedName>
        <fullName evidence="4">Anaphase-promoting complex subunit CDC26</fullName>
    </recommendedName>
    <alternativeName>
        <fullName evidence="11">Cell division cycle protein 26 homolog</fullName>
    </alternativeName>
</protein>
<evidence type="ECO:0000256" key="5">
    <source>
        <dbReference type="ARBA" id="ARBA00022618"/>
    </source>
</evidence>
<dbReference type="GO" id="GO:0031145">
    <property type="term" value="P:anaphase-promoting complex-dependent catabolic process"/>
    <property type="evidence" value="ECO:0007669"/>
    <property type="project" value="InterPro"/>
</dbReference>
<comment type="function">
    <text evidence="12">Component of the anaphase promoting complex/cyclosome (APC/C), a cell cycle-regulated E3 ubiquitin ligase that controls progression through mitosis and the G1 phase of the cell cycle. The APC/C complex acts by mediating ubiquitination and subsequent degradation of target proteins: it mainly mediates the formation of 'Lys-11'-linked polyubiquitin chains and, to a lower extent, the formation of 'Lys-48'- and 'Lys-63'-linked polyubiquitin chains. The APC/C complex catalyzes assembly of branched 'Lys-11'-/'Lys-48'-linked branched ubiquitin chains on target proteins. May recruit the E2 ubiquitin-conjugating enzymes to the complex.</text>
</comment>
<feature type="region of interest" description="Disordered" evidence="13">
    <location>
        <begin position="98"/>
        <end position="153"/>
    </location>
</feature>
<dbReference type="Proteomes" id="UP000694726">
    <property type="component" value="Unplaced"/>
</dbReference>
<keyword evidence="9" id="KW-0539">Nucleus</keyword>
<dbReference type="Ensembl" id="ENSSSCT00050073683.1">
    <property type="protein sequence ID" value="ENSSSCP00050031740.1"/>
    <property type="gene ID" value="ENSSSCG00050054047.1"/>
</dbReference>
<evidence type="ECO:0000256" key="2">
    <source>
        <dbReference type="ARBA" id="ARBA00004906"/>
    </source>
</evidence>